<dbReference type="Proteomes" id="UP001210538">
    <property type="component" value="Chromosome"/>
</dbReference>
<feature type="domain" description="DUF927" evidence="1">
    <location>
        <begin position="82"/>
        <end position="350"/>
    </location>
</feature>
<gene>
    <name evidence="2" type="ORF">PHA72_20975</name>
</gene>
<evidence type="ECO:0000313" key="3">
    <source>
        <dbReference type="Proteomes" id="UP001210538"/>
    </source>
</evidence>
<protein>
    <submittedName>
        <fullName evidence="2">DUF927 domain-containing protein</fullName>
    </submittedName>
</protein>
<dbReference type="EMBL" id="CP116347">
    <property type="protein sequence ID" value="WCE12498.1"/>
    <property type="molecule type" value="Genomic_DNA"/>
</dbReference>
<organism evidence="2 3">
    <name type="scientific">Enterobacter ludwigii</name>
    <dbReference type="NCBI Taxonomy" id="299767"/>
    <lineage>
        <taxon>Bacteria</taxon>
        <taxon>Pseudomonadati</taxon>
        <taxon>Pseudomonadota</taxon>
        <taxon>Gammaproteobacteria</taxon>
        <taxon>Enterobacterales</taxon>
        <taxon>Enterobacteriaceae</taxon>
        <taxon>Enterobacter</taxon>
        <taxon>Enterobacter cloacae complex</taxon>
    </lineage>
</organism>
<dbReference type="RefSeq" id="WP_063848648.1">
    <property type="nucleotide sequence ID" value="NZ_CP116347.1"/>
</dbReference>
<dbReference type="Pfam" id="PF06048">
    <property type="entry name" value="DUF927"/>
    <property type="match status" value="1"/>
</dbReference>
<dbReference type="AlphaFoldDB" id="A0AAX3L8X8"/>
<accession>A0AAX3L8X8</accession>
<keyword evidence="3" id="KW-1185">Reference proteome</keyword>
<evidence type="ECO:0000313" key="2">
    <source>
        <dbReference type="EMBL" id="WCE12498.1"/>
    </source>
</evidence>
<name>A0AAX3L8X8_9ENTR</name>
<proteinExistence type="predicted"/>
<reference evidence="2 3" key="1">
    <citation type="submission" date="2023-01" db="EMBL/GenBank/DDBJ databases">
        <title>Genome sequence resource and annotation of Enterobacter ludwigii, an economically important pathogen of seedling wilt with strawberry.</title>
        <authorList>
            <person name="Xie Y."/>
        </authorList>
    </citation>
    <scope>NUCLEOTIDE SEQUENCE [LARGE SCALE GENOMIC DNA]</scope>
    <source>
        <strain evidence="2 3">CM-TZ4</strain>
    </source>
</reference>
<dbReference type="InterPro" id="IPR009270">
    <property type="entry name" value="DUF927"/>
</dbReference>
<evidence type="ECO:0000259" key="1">
    <source>
        <dbReference type="Pfam" id="PF06048"/>
    </source>
</evidence>
<sequence length="641" mass="70310">MNNIVTPSPLTTMAHFACSKLNGFLARRALHQANAKKILKKAIAISIAVDEISAKGGRDGLPDGFVNSPHGLFYDDGKKVFQLSSTAIVPVSRHYSACKKRNMGVELMTINHAGQYVCAEISLSNVTLNPDSVIGSLTAQGFGIPMTVKTKELLAQFLQACMKQALALPTYLVADSMGFVPGKKAFLHGNMPLAQNIPGFDYLISVQRTPAGIVESGTLDAWKALVKKNVHGWPQIFALCSAFASMLVALCKMDVAMFHFYGGSTTGKTILLQLAMSVHGHGGEPGSGKLVNVLRWNTTVNALEKRLSQFSGLLACVDELGAYKQKDFASLLYNITAGQGKSRMDKNLDIRELYTWEMLILSAGEMSIPEKLATEKEHLQGGQEHRAISLNVLPEDARKDGESSERVRCRADSLKNGLSEVYGTAGKEFIANLLALDNDDDEPQSWDEMCLSIQGAVEEQRDSLVGELQEEGYALSDIQLRALKRFSLCLCAGILAASWNILPFSEDVIKGAVMSAARRWLDDKPNQYSPLKQVLTAIQHDLLTTRASHLMPLLDEDAHTPYNHWGYTDKNDNMMIFAPVFEGWCAKKGIKPADVAKALAKKNHLKPESQGHYKKRPQKGVQQPFYLVMNTFLGCNIGADF</sequence>